<protein>
    <submittedName>
        <fullName evidence="5">Glycoside hydrolase, family 20</fullName>
    </submittedName>
</protein>
<dbReference type="Gene3D" id="1.20.120.670">
    <property type="entry name" value="N-acetyl-b-d-glucoasminidase"/>
    <property type="match status" value="1"/>
</dbReference>
<dbReference type="PANTHER" id="PTHR21040">
    <property type="entry name" value="BCDNA.GH04120"/>
    <property type="match status" value="1"/>
</dbReference>
<evidence type="ECO:0000256" key="1">
    <source>
        <dbReference type="ARBA" id="ARBA00006285"/>
    </source>
</evidence>
<dbReference type="RefSeq" id="WP_030004284.1">
    <property type="nucleotide sequence ID" value="NC_022549.1"/>
</dbReference>
<evidence type="ECO:0000259" key="4">
    <source>
        <dbReference type="Pfam" id="PF18088"/>
    </source>
</evidence>
<feature type="domain" description="Glycoside hydrolase family 20 catalytic" evidence="3">
    <location>
        <begin position="68"/>
        <end position="336"/>
    </location>
</feature>
<dbReference type="InterPro" id="IPR015883">
    <property type="entry name" value="Glyco_hydro_20_cat"/>
</dbReference>
<dbReference type="HOGENOM" id="CLU_028877_0_0_14"/>
<organism evidence="5 6">
    <name type="scientific">Acholeplasma brassicae</name>
    <dbReference type="NCBI Taxonomy" id="61635"/>
    <lineage>
        <taxon>Bacteria</taxon>
        <taxon>Bacillati</taxon>
        <taxon>Mycoplasmatota</taxon>
        <taxon>Mollicutes</taxon>
        <taxon>Acholeplasmatales</taxon>
        <taxon>Acholeplasmataceae</taxon>
        <taxon>Acholeplasma</taxon>
    </lineage>
</organism>
<evidence type="ECO:0000259" key="3">
    <source>
        <dbReference type="Pfam" id="PF00728"/>
    </source>
</evidence>
<dbReference type="Pfam" id="PF18088">
    <property type="entry name" value="Glyco_H_20C_C"/>
    <property type="match status" value="1"/>
</dbReference>
<evidence type="ECO:0000313" key="5">
    <source>
        <dbReference type="EMBL" id="CCV65423.1"/>
    </source>
</evidence>
<sequence length="575" mass="67339">MANNVLIALVELGYKVDQLPFNDYIQKNETKLIDGVLYYKDIPSALLFISQYITSGIKLEDHSFDVFGTMIDLSRNAVFTVDYFKQVIKNQAQLGYNEIWLYMEDVYELINYPKLGYLRGKYKKEELEVLVEYAEIFGVHLVPCIQTLGHMGQYLRWFSNTKLKDQSDILLAEDEAVFELIKEMIKTMKSIFKTDKIHIGMDETFGHGFGRYYKINGYKNPKQIFLDHLKKVNDICVSAGYKEVCVWSDMFFRTASVTDSYYDPNITFSDELINQIPTNVSLVYWDYYNSNEDLVKKMLENHLKMNRKVIMASGTWIWTKLNYDKKKTDATAKIHLKLSKELGIKEVILTQWNDDGAYCDYDTQYLGLFDLMNEQKSNKIDRKLLEKIGLNSYENYVVASKINELGFSPVHLLWDDLLLGIYLNQFAGYDYLQFDTPLRNLVNYEKELTAEPLGHTRILAEFLRLKLSFRRNLLKAYFETKDFNQALIDLAQLENSINSVNDSFTYLWHKRNKPFGLEVLQTRIHAQISRVKEAKYQIESYINKQISQIDFLEEVIVKEPYLPVKYIDVALSSKQ</sequence>
<keyword evidence="2 5" id="KW-0378">Hydrolase</keyword>
<gene>
    <name evidence="5" type="ORF">BN85304020</name>
</gene>
<dbReference type="Proteomes" id="UP000032737">
    <property type="component" value="Chromosome"/>
</dbReference>
<evidence type="ECO:0000256" key="2">
    <source>
        <dbReference type="ARBA" id="ARBA00022801"/>
    </source>
</evidence>
<dbReference type="InterPro" id="IPR017853">
    <property type="entry name" value="GH"/>
</dbReference>
<dbReference type="PANTHER" id="PTHR21040:SF8">
    <property type="entry name" value="BCDNA.GH04120"/>
    <property type="match status" value="1"/>
</dbReference>
<dbReference type="KEGG" id="abra:BN85304020"/>
<dbReference type="GO" id="GO:0004563">
    <property type="term" value="F:beta-N-acetylhexosaminidase activity"/>
    <property type="evidence" value="ECO:0007669"/>
    <property type="project" value="UniProtKB-ARBA"/>
</dbReference>
<dbReference type="Pfam" id="PF00728">
    <property type="entry name" value="Glyco_hydro_20"/>
    <property type="match status" value="1"/>
</dbReference>
<proteinExistence type="inferred from homology"/>
<evidence type="ECO:0000313" key="6">
    <source>
        <dbReference type="Proteomes" id="UP000032737"/>
    </source>
</evidence>
<reference evidence="5 6" key="1">
    <citation type="journal article" date="2013" name="J. Mol. Microbiol. Biotechnol.">
        <title>Analysis of the Complete Genomes of Acholeplasma brassicae , A. palmae and A. laidlawii and Their Comparison to the Obligate Parasites from ' Candidatus Phytoplasma'.</title>
        <authorList>
            <person name="Kube M."/>
            <person name="Siewert C."/>
            <person name="Migdoll A.M."/>
            <person name="Duduk B."/>
            <person name="Holz S."/>
            <person name="Rabus R."/>
            <person name="Seemuller E."/>
            <person name="Mitrovic J."/>
            <person name="Muller I."/>
            <person name="Buttner C."/>
            <person name="Reinhardt R."/>
        </authorList>
    </citation>
    <scope>NUCLEOTIDE SEQUENCE [LARGE SCALE GENOMIC DNA]</scope>
    <source>
        <strain evidence="6">0502</strain>
    </source>
</reference>
<name>U4KR52_9MOLU</name>
<dbReference type="OrthoDB" id="383771at2"/>
<dbReference type="EMBL" id="FO681348">
    <property type="protein sequence ID" value="CCV65423.1"/>
    <property type="molecule type" value="Genomic_DNA"/>
</dbReference>
<comment type="similarity">
    <text evidence="1">Belongs to the glycosyl hydrolase 20 family.</text>
</comment>
<dbReference type="STRING" id="61635.BN85304020"/>
<dbReference type="Gene3D" id="3.20.20.80">
    <property type="entry name" value="Glycosidases"/>
    <property type="match status" value="1"/>
</dbReference>
<keyword evidence="6" id="KW-1185">Reference proteome</keyword>
<feature type="domain" description="Glycoside Hydrolase 20C C-terminal" evidence="4">
    <location>
        <begin position="411"/>
        <end position="555"/>
    </location>
</feature>
<accession>U4KR52</accession>
<dbReference type="InterPro" id="IPR041063">
    <property type="entry name" value="Glyco_H_20C_C"/>
</dbReference>
<dbReference type="InterPro" id="IPR038901">
    <property type="entry name" value="HEXDC-like"/>
</dbReference>
<dbReference type="AlphaFoldDB" id="U4KR52"/>
<dbReference type="GO" id="GO:0005975">
    <property type="term" value="P:carbohydrate metabolic process"/>
    <property type="evidence" value="ECO:0007669"/>
    <property type="project" value="InterPro"/>
</dbReference>
<dbReference type="SUPFAM" id="SSF51445">
    <property type="entry name" value="(Trans)glycosidases"/>
    <property type="match status" value="1"/>
</dbReference>